<organism evidence="1 2">
    <name type="scientific">Pseudoalteromonas caenipelagi</name>
    <dbReference type="NCBI Taxonomy" id="2726988"/>
    <lineage>
        <taxon>Bacteria</taxon>
        <taxon>Pseudomonadati</taxon>
        <taxon>Pseudomonadota</taxon>
        <taxon>Gammaproteobacteria</taxon>
        <taxon>Alteromonadales</taxon>
        <taxon>Pseudoalteromonadaceae</taxon>
        <taxon>Pseudoalteromonas</taxon>
    </lineage>
</organism>
<evidence type="ECO:0000313" key="1">
    <source>
        <dbReference type="EMBL" id="NOU49175.1"/>
    </source>
</evidence>
<reference evidence="1 2" key="1">
    <citation type="submission" date="2020-04" db="EMBL/GenBank/DDBJ databases">
        <title>Pseudoalteromonas caenipelagi sp. nov., isolated from a tidal flat.</title>
        <authorList>
            <person name="Park S."/>
            <person name="Yoon J.-H."/>
        </authorList>
    </citation>
    <scope>NUCLEOTIDE SEQUENCE [LARGE SCALE GENOMIC DNA]</scope>
    <source>
        <strain evidence="1 2">JBTF-M23</strain>
    </source>
</reference>
<gene>
    <name evidence="1" type="ORF">HG263_01230</name>
</gene>
<accession>A0A849V8I6</accession>
<comment type="caution">
    <text evidence="1">The sequence shown here is derived from an EMBL/GenBank/DDBJ whole genome shotgun (WGS) entry which is preliminary data.</text>
</comment>
<name>A0A849V8I6_9GAMM</name>
<dbReference type="RefSeq" id="WP_171624268.1">
    <property type="nucleotide sequence ID" value="NZ_JABBPG010000001.1"/>
</dbReference>
<proteinExistence type="predicted"/>
<keyword evidence="2" id="KW-1185">Reference proteome</keyword>
<dbReference type="InterPro" id="IPR010836">
    <property type="entry name" value="SapC"/>
</dbReference>
<dbReference type="Proteomes" id="UP000586305">
    <property type="component" value="Unassembled WGS sequence"/>
</dbReference>
<dbReference type="AlphaFoldDB" id="A0A849V8I6"/>
<evidence type="ECO:0000313" key="2">
    <source>
        <dbReference type="Proteomes" id="UP000586305"/>
    </source>
</evidence>
<protein>
    <submittedName>
        <fullName evidence="1">SapC family protein</fullName>
    </submittedName>
</protein>
<dbReference type="Pfam" id="PF07277">
    <property type="entry name" value="SapC"/>
    <property type="match status" value="1"/>
</dbReference>
<sequence>MSQEQLLDNITHKDIKILTQRSASLGDDVSITRVFPSEFAQLQSDYPIFFKKNGQTGQFEAVALLGFNERENLYLTQSGWQAQYIPLSILRQPFLIGFVEKQLNGIPVSEPAVHIDMSHPRVSTQQGEALFSSQGGMSDYLQNVNSILLAIHSGHSQSESFVASLLKYELLESALINAGTARLSGLYTINEDVLSRLTDNAIVELHNQGYLQHIYMVLASLGQLRKLVRMKEQIEER</sequence>
<dbReference type="EMBL" id="JABBPG010000001">
    <property type="protein sequence ID" value="NOU49175.1"/>
    <property type="molecule type" value="Genomic_DNA"/>
</dbReference>